<dbReference type="EMBL" id="CAJOBI010095975">
    <property type="protein sequence ID" value="CAF4565006.1"/>
    <property type="molecule type" value="Genomic_DNA"/>
</dbReference>
<feature type="compositionally biased region" description="Acidic residues" evidence="1">
    <location>
        <begin position="7"/>
        <end position="19"/>
    </location>
</feature>
<protein>
    <submittedName>
        <fullName evidence="2">Uncharacterized protein</fullName>
    </submittedName>
</protein>
<evidence type="ECO:0000313" key="3">
    <source>
        <dbReference type="EMBL" id="CAF4565006.1"/>
    </source>
</evidence>
<reference evidence="2" key="1">
    <citation type="submission" date="2021-02" db="EMBL/GenBank/DDBJ databases">
        <authorList>
            <person name="Nowell W R."/>
        </authorList>
    </citation>
    <scope>NUCLEOTIDE SEQUENCE</scope>
</reference>
<evidence type="ECO:0000313" key="2">
    <source>
        <dbReference type="EMBL" id="CAF4538647.1"/>
    </source>
</evidence>
<proteinExistence type="predicted"/>
<dbReference type="EMBL" id="CAJOBH010131823">
    <property type="protein sequence ID" value="CAF4761234.1"/>
    <property type="molecule type" value="Genomic_DNA"/>
</dbReference>
<dbReference type="AlphaFoldDB" id="A0A8S2Y4H7"/>
<comment type="caution">
    <text evidence="2">The sequence shown here is derived from an EMBL/GenBank/DDBJ whole genome shotgun (WGS) entry which is preliminary data.</text>
</comment>
<gene>
    <name evidence="4" type="ORF">BYL167_LOCUS46515</name>
    <name evidence="2" type="ORF">GIL414_LOCUS36321</name>
    <name evidence="3" type="ORF">SMN809_LOCUS37609</name>
</gene>
<evidence type="ECO:0000256" key="1">
    <source>
        <dbReference type="SAM" id="MobiDB-lite"/>
    </source>
</evidence>
<dbReference type="Proteomes" id="UP000681967">
    <property type="component" value="Unassembled WGS sequence"/>
</dbReference>
<dbReference type="EMBL" id="CAJOBJ010090104">
    <property type="protein sequence ID" value="CAF4538647.1"/>
    <property type="molecule type" value="Genomic_DNA"/>
</dbReference>
<evidence type="ECO:0000313" key="4">
    <source>
        <dbReference type="EMBL" id="CAF4761234.1"/>
    </source>
</evidence>
<name>A0A8S2Y4H7_9BILA</name>
<evidence type="ECO:0000313" key="5">
    <source>
        <dbReference type="Proteomes" id="UP000681720"/>
    </source>
</evidence>
<dbReference type="Proteomes" id="UP000681720">
    <property type="component" value="Unassembled WGS sequence"/>
</dbReference>
<feature type="non-terminal residue" evidence="2">
    <location>
        <position position="1"/>
    </location>
</feature>
<organism evidence="2 5">
    <name type="scientific">Rotaria magnacalcarata</name>
    <dbReference type="NCBI Taxonomy" id="392030"/>
    <lineage>
        <taxon>Eukaryota</taxon>
        <taxon>Metazoa</taxon>
        <taxon>Spiralia</taxon>
        <taxon>Gnathifera</taxon>
        <taxon>Rotifera</taxon>
        <taxon>Eurotatoria</taxon>
        <taxon>Bdelloidea</taxon>
        <taxon>Philodinida</taxon>
        <taxon>Philodinidae</taxon>
        <taxon>Rotaria</taxon>
    </lineage>
</organism>
<accession>A0A8S2Y4H7</accession>
<dbReference type="Proteomes" id="UP000676336">
    <property type="component" value="Unassembled WGS sequence"/>
</dbReference>
<feature type="region of interest" description="Disordered" evidence="1">
    <location>
        <begin position="1"/>
        <end position="26"/>
    </location>
</feature>
<sequence length="26" mass="2962">EDVKSIDDDDDDDDEEEDMTVSFIIG</sequence>